<proteinExistence type="predicted"/>
<accession>A7MFM0</accession>
<organism evidence="1 2">
    <name type="scientific">Cronobacter sakazakii (strain ATCC BAA-894)</name>
    <name type="common">Enterobacter sakazakii</name>
    <dbReference type="NCBI Taxonomy" id="290339"/>
    <lineage>
        <taxon>Bacteria</taxon>
        <taxon>Pseudomonadati</taxon>
        <taxon>Pseudomonadota</taxon>
        <taxon>Gammaproteobacteria</taxon>
        <taxon>Enterobacterales</taxon>
        <taxon>Enterobacteriaceae</taxon>
        <taxon>Cronobacter</taxon>
    </lineage>
</organism>
<dbReference type="EMBL" id="CP000783">
    <property type="protein sequence ID" value="ABU78058.1"/>
    <property type="molecule type" value="Genomic_DNA"/>
</dbReference>
<sequence length="51" mass="5546">MRASLNAQGALCLLPPAIATQRAPYAGLLRNREQAREKFVCRISAGAPVYM</sequence>
<name>A7MFM0_CROS8</name>
<dbReference type="Proteomes" id="UP000000260">
    <property type="component" value="Chromosome"/>
</dbReference>
<dbReference type="HOGENOM" id="CLU_3097907_0_0_6"/>
<keyword evidence="2" id="KW-1185">Reference proteome</keyword>
<dbReference type="KEGG" id="esa:ESA_02829"/>
<protein>
    <submittedName>
        <fullName evidence="1">Uncharacterized protein</fullName>
    </submittedName>
</protein>
<gene>
    <name evidence="1" type="ordered locus">ESA_02829</name>
</gene>
<evidence type="ECO:0000313" key="2">
    <source>
        <dbReference type="Proteomes" id="UP000000260"/>
    </source>
</evidence>
<evidence type="ECO:0000313" key="1">
    <source>
        <dbReference type="EMBL" id="ABU78058.1"/>
    </source>
</evidence>
<reference evidence="1 2" key="1">
    <citation type="journal article" date="2010" name="PLoS ONE">
        <title>Genome sequence of Cronobacter sakazakii BAA-894 and comparative genomic hybridization analysis with other Cronobacter species.</title>
        <authorList>
            <person name="Kucerova E."/>
            <person name="Clifton S.W."/>
            <person name="Xia X.Q."/>
            <person name="Long F."/>
            <person name="Porwollik S."/>
            <person name="Fulton L."/>
            <person name="Fronick C."/>
            <person name="Minx P."/>
            <person name="Kyung K."/>
            <person name="Warren W."/>
            <person name="Fulton R."/>
            <person name="Feng D."/>
            <person name="Wollam A."/>
            <person name="Shah N."/>
            <person name="Bhonagiri V."/>
            <person name="Nash W.E."/>
            <person name="Hallsworth-Pepin K."/>
            <person name="Wilson R.K."/>
            <person name="McClelland M."/>
            <person name="Forsythe S.J."/>
        </authorList>
    </citation>
    <scope>NUCLEOTIDE SEQUENCE [LARGE SCALE GENOMIC DNA]</scope>
    <source>
        <strain evidence="1 2">ATCC BAA-894</strain>
    </source>
</reference>
<dbReference type="AlphaFoldDB" id="A7MFM0"/>